<evidence type="ECO:0000259" key="18">
    <source>
        <dbReference type="PROSITE" id="PS50999"/>
    </source>
</evidence>
<evidence type="ECO:0000313" key="19">
    <source>
        <dbReference type="EMBL" id="RBP11903.1"/>
    </source>
</evidence>
<comment type="caution">
    <text evidence="19">The sequence shown here is derived from an EMBL/GenBank/DDBJ whole genome shotgun (WGS) entry which is preliminary data.</text>
</comment>
<dbReference type="Pfam" id="PF02790">
    <property type="entry name" value="COX2_TM"/>
    <property type="match status" value="1"/>
</dbReference>
<evidence type="ECO:0000256" key="2">
    <source>
        <dbReference type="ARBA" id="ARBA00007866"/>
    </source>
</evidence>
<keyword evidence="6 15" id="KW-0479">Metal-binding</keyword>
<feature type="transmembrane region" description="Helical" evidence="16">
    <location>
        <begin position="100"/>
        <end position="121"/>
    </location>
</feature>
<evidence type="ECO:0000256" key="8">
    <source>
        <dbReference type="ARBA" id="ARBA00022982"/>
    </source>
</evidence>
<dbReference type="GO" id="GO:0005886">
    <property type="term" value="C:plasma membrane"/>
    <property type="evidence" value="ECO:0007669"/>
    <property type="project" value="UniProtKB-SubCell"/>
</dbReference>
<evidence type="ECO:0000256" key="3">
    <source>
        <dbReference type="ARBA" id="ARBA00022448"/>
    </source>
</evidence>
<dbReference type="AlphaFoldDB" id="A0A366FB63"/>
<evidence type="ECO:0000256" key="14">
    <source>
        <dbReference type="RuleBase" id="RU000456"/>
    </source>
</evidence>
<dbReference type="Pfam" id="PF00116">
    <property type="entry name" value="COX2"/>
    <property type="match status" value="1"/>
</dbReference>
<evidence type="ECO:0000259" key="17">
    <source>
        <dbReference type="PROSITE" id="PS50857"/>
    </source>
</evidence>
<keyword evidence="5 14" id="KW-0812">Transmembrane</keyword>
<evidence type="ECO:0000256" key="9">
    <source>
        <dbReference type="ARBA" id="ARBA00022989"/>
    </source>
</evidence>
<dbReference type="EMBL" id="QNRK01000015">
    <property type="protein sequence ID" value="RBP11903.1"/>
    <property type="molecule type" value="Genomic_DNA"/>
</dbReference>
<dbReference type="RefSeq" id="WP_245427782.1">
    <property type="nucleotide sequence ID" value="NZ_QNRK01000015.1"/>
</dbReference>
<dbReference type="SUPFAM" id="SSF81464">
    <property type="entry name" value="Cytochrome c oxidase subunit II-like, transmembrane region"/>
    <property type="match status" value="1"/>
</dbReference>
<dbReference type="InterPro" id="IPR034210">
    <property type="entry name" value="CcO_II_C"/>
</dbReference>
<keyword evidence="10 15" id="KW-0186">Copper</keyword>
<feature type="domain" description="Cytochrome oxidase subunit II copper A binding" evidence="17">
    <location>
        <begin position="129"/>
        <end position="263"/>
    </location>
</feature>
<dbReference type="InterPro" id="IPR036257">
    <property type="entry name" value="Cyt_c_oxidase_su2_TM_sf"/>
</dbReference>
<dbReference type="InterPro" id="IPR011759">
    <property type="entry name" value="Cyt_c_oxidase_su2_TM_dom"/>
</dbReference>
<keyword evidence="4 14" id="KW-0679">Respiratory chain</keyword>
<comment type="similarity">
    <text evidence="2 14">Belongs to the cytochrome c oxidase subunit 2 family.</text>
</comment>
<dbReference type="NCBIfam" id="TIGR02866">
    <property type="entry name" value="CoxB"/>
    <property type="match status" value="1"/>
</dbReference>
<protein>
    <recommendedName>
        <fullName evidence="15">Cytochrome c oxidase subunit 2</fullName>
        <ecNumber evidence="15">7.1.1.9</ecNumber>
    </recommendedName>
</protein>
<dbReference type="PRINTS" id="PR01166">
    <property type="entry name" value="CYCOXIDASEII"/>
</dbReference>
<evidence type="ECO:0000256" key="1">
    <source>
        <dbReference type="ARBA" id="ARBA00004141"/>
    </source>
</evidence>
<keyword evidence="7" id="KW-1278">Translocase</keyword>
<dbReference type="PROSITE" id="PS50857">
    <property type="entry name" value="COX2_CUA"/>
    <property type="match status" value="1"/>
</dbReference>
<accession>A0A366FB63</accession>
<keyword evidence="3 14" id="KW-0813">Transport</keyword>
<evidence type="ECO:0000256" key="16">
    <source>
        <dbReference type="SAM" id="Phobius"/>
    </source>
</evidence>
<keyword evidence="8 14" id="KW-0249">Electron transport</keyword>
<dbReference type="PROSITE" id="PS50999">
    <property type="entry name" value="COX2_TM"/>
    <property type="match status" value="1"/>
</dbReference>
<dbReference type="Gene3D" id="1.10.287.90">
    <property type="match status" value="1"/>
</dbReference>
<name>A0A366FB63_9HYPH</name>
<dbReference type="SUPFAM" id="SSF49503">
    <property type="entry name" value="Cupredoxins"/>
    <property type="match status" value="1"/>
</dbReference>
<evidence type="ECO:0000256" key="11">
    <source>
        <dbReference type="ARBA" id="ARBA00023136"/>
    </source>
</evidence>
<evidence type="ECO:0000256" key="6">
    <source>
        <dbReference type="ARBA" id="ARBA00022723"/>
    </source>
</evidence>
<reference evidence="19 20" key="1">
    <citation type="submission" date="2018-06" db="EMBL/GenBank/DDBJ databases">
        <title>Genomic Encyclopedia of Type Strains, Phase IV (KMG-IV): sequencing the most valuable type-strain genomes for metagenomic binning, comparative biology and taxonomic classification.</title>
        <authorList>
            <person name="Goeker M."/>
        </authorList>
    </citation>
    <scope>NUCLEOTIDE SEQUENCE [LARGE SCALE GENOMIC DNA]</scope>
    <source>
        <strain evidence="19 20">DSM 24875</strain>
    </source>
</reference>
<comment type="function">
    <text evidence="12 15">Subunits I and II form the functional core of the enzyme complex. Electrons originating in cytochrome c are transferred via heme a and Cu(A) to the binuclear center formed by heme a3 and Cu(B).</text>
</comment>
<feature type="transmembrane region" description="Helical" evidence="16">
    <location>
        <begin position="58"/>
        <end position="79"/>
    </location>
</feature>
<dbReference type="CDD" id="cd13912">
    <property type="entry name" value="CcO_II_C"/>
    <property type="match status" value="1"/>
</dbReference>
<comment type="catalytic activity">
    <reaction evidence="13 15">
        <text>4 Fe(II)-[cytochrome c] + O2 + 8 H(+)(in) = 4 Fe(III)-[cytochrome c] + 2 H2O + 4 H(+)(out)</text>
        <dbReference type="Rhea" id="RHEA:11436"/>
        <dbReference type="Rhea" id="RHEA-COMP:10350"/>
        <dbReference type="Rhea" id="RHEA-COMP:14399"/>
        <dbReference type="ChEBI" id="CHEBI:15377"/>
        <dbReference type="ChEBI" id="CHEBI:15378"/>
        <dbReference type="ChEBI" id="CHEBI:15379"/>
        <dbReference type="ChEBI" id="CHEBI:29033"/>
        <dbReference type="ChEBI" id="CHEBI:29034"/>
        <dbReference type="EC" id="7.1.1.9"/>
    </reaction>
</comment>
<keyword evidence="20" id="KW-1185">Reference proteome</keyword>
<feature type="domain" description="Cytochrome oxidase subunit II transmembrane region profile" evidence="18">
    <location>
        <begin position="32"/>
        <end position="128"/>
    </location>
</feature>
<dbReference type="GO" id="GO:0042773">
    <property type="term" value="P:ATP synthesis coupled electron transport"/>
    <property type="evidence" value="ECO:0007669"/>
    <property type="project" value="TreeGrafter"/>
</dbReference>
<evidence type="ECO:0000256" key="15">
    <source>
        <dbReference type="RuleBase" id="RU004024"/>
    </source>
</evidence>
<dbReference type="GO" id="GO:0016491">
    <property type="term" value="F:oxidoreductase activity"/>
    <property type="evidence" value="ECO:0007669"/>
    <property type="project" value="InterPro"/>
</dbReference>
<evidence type="ECO:0000313" key="20">
    <source>
        <dbReference type="Proteomes" id="UP000253529"/>
    </source>
</evidence>
<evidence type="ECO:0000256" key="13">
    <source>
        <dbReference type="ARBA" id="ARBA00047816"/>
    </source>
</evidence>
<dbReference type="PROSITE" id="PS00078">
    <property type="entry name" value="COX2"/>
    <property type="match status" value="1"/>
</dbReference>
<organism evidence="19 20">
    <name type="scientific">Roseiarcus fermentans</name>
    <dbReference type="NCBI Taxonomy" id="1473586"/>
    <lineage>
        <taxon>Bacteria</taxon>
        <taxon>Pseudomonadati</taxon>
        <taxon>Pseudomonadota</taxon>
        <taxon>Alphaproteobacteria</taxon>
        <taxon>Hyphomicrobiales</taxon>
        <taxon>Roseiarcaceae</taxon>
        <taxon>Roseiarcus</taxon>
    </lineage>
</organism>
<dbReference type="InterPro" id="IPR002429">
    <property type="entry name" value="CcO_II-like_C"/>
</dbReference>
<dbReference type="InterPro" id="IPR014222">
    <property type="entry name" value="Cyt_c_oxidase_su2"/>
</dbReference>
<dbReference type="GO" id="GO:0005507">
    <property type="term" value="F:copper ion binding"/>
    <property type="evidence" value="ECO:0007669"/>
    <property type="project" value="InterPro"/>
</dbReference>
<evidence type="ECO:0000256" key="7">
    <source>
        <dbReference type="ARBA" id="ARBA00022967"/>
    </source>
</evidence>
<evidence type="ECO:0000256" key="10">
    <source>
        <dbReference type="ARBA" id="ARBA00023008"/>
    </source>
</evidence>
<evidence type="ECO:0000256" key="4">
    <source>
        <dbReference type="ARBA" id="ARBA00022660"/>
    </source>
</evidence>
<comment type="subcellular location">
    <subcellularLocation>
        <location evidence="14">Cell membrane</location>
        <topology evidence="14">Multi-pass membrane protein</topology>
    </subcellularLocation>
    <subcellularLocation>
        <location evidence="1">Membrane</location>
        <topology evidence="1">Multi-pass membrane protein</topology>
    </subcellularLocation>
</comment>
<dbReference type="Gene3D" id="2.60.40.420">
    <property type="entry name" value="Cupredoxins - blue copper proteins"/>
    <property type="match status" value="1"/>
</dbReference>
<comment type="cofactor">
    <cofactor evidence="15">
        <name>Cu cation</name>
        <dbReference type="ChEBI" id="CHEBI:23378"/>
    </cofactor>
    <text evidence="15">Binds a copper A center.</text>
</comment>
<dbReference type="GO" id="GO:0004129">
    <property type="term" value="F:cytochrome-c oxidase activity"/>
    <property type="evidence" value="ECO:0007669"/>
    <property type="project" value="UniProtKB-EC"/>
</dbReference>
<evidence type="ECO:0000256" key="12">
    <source>
        <dbReference type="ARBA" id="ARBA00024688"/>
    </source>
</evidence>
<gene>
    <name evidence="19" type="ORF">DFR50_11510</name>
</gene>
<dbReference type="InterPro" id="IPR001505">
    <property type="entry name" value="Copper_CuA"/>
</dbReference>
<dbReference type="EC" id="7.1.1.9" evidence="15"/>
<proteinExistence type="inferred from homology"/>
<dbReference type="Proteomes" id="UP000253529">
    <property type="component" value="Unassembled WGS sequence"/>
</dbReference>
<dbReference type="PANTHER" id="PTHR22888:SF9">
    <property type="entry name" value="CYTOCHROME C OXIDASE SUBUNIT 2"/>
    <property type="match status" value="1"/>
</dbReference>
<dbReference type="InterPro" id="IPR045187">
    <property type="entry name" value="CcO_II"/>
</dbReference>
<evidence type="ECO:0000256" key="5">
    <source>
        <dbReference type="ARBA" id="ARBA00022692"/>
    </source>
</evidence>
<keyword evidence="11 16" id="KW-0472">Membrane</keyword>
<dbReference type="PANTHER" id="PTHR22888">
    <property type="entry name" value="CYTOCHROME C OXIDASE, SUBUNIT II"/>
    <property type="match status" value="1"/>
</dbReference>
<dbReference type="InterPro" id="IPR008972">
    <property type="entry name" value="Cupredoxin"/>
</dbReference>
<keyword evidence="9 16" id="KW-1133">Transmembrane helix</keyword>
<sequence>MRERVSIPLRTAVAVGLAAAATQPSRAALLGAPESGQIGFLPANTPIAGDIQWLHNAILLPATVGISLLVLALLAYVVFRFNDKAHPIPSRTTHNGPLEIAWTILPALVLVVIAVPSFRLLTQQLVIPEPDMTIKATASQWHWNYGYPKSDGGFSFDSLIKDDKDLKPGDIRLLSVDNAAYVPVGKVVELDVVSQDVIHSFSIPSFGVKIDAVPGRLNKSWFKAEQEGVFYGQCSNICGIDHAFMPIEFHVVSQKAYDAWLEQAKKTYASADGATLAATALAPHP</sequence>